<accession>A0A9D1LB10</accession>
<evidence type="ECO:0000313" key="1">
    <source>
        <dbReference type="EMBL" id="HIU33958.1"/>
    </source>
</evidence>
<name>A0A9D1LB10_9FIRM</name>
<protein>
    <submittedName>
        <fullName evidence="1">DUF4363 family protein</fullName>
    </submittedName>
</protein>
<gene>
    <name evidence="1" type="ORF">IAB02_05290</name>
</gene>
<sequence length="129" mass="14367">MVVRSTLIAMIVVAALSVCVCAGCLFSVTRTVDSMQTLRVRAAEFVRAGDDRQAMEELVRLANRWKDAAPILEILTSHDDLHDATREILDAQVCLEAGDFDECNRVLSQLGETLMHIGDMEQIRLSNLY</sequence>
<dbReference type="Pfam" id="PF14276">
    <property type="entry name" value="DUF4363"/>
    <property type="match status" value="1"/>
</dbReference>
<reference evidence="1" key="2">
    <citation type="journal article" date="2021" name="PeerJ">
        <title>Extensive microbial diversity within the chicken gut microbiome revealed by metagenomics and culture.</title>
        <authorList>
            <person name="Gilroy R."/>
            <person name="Ravi A."/>
            <person name="Getino M."/>
            <person name="Pursley I."/>
            <person name="Horton D.L."/>
            <person name="Alikhan N.F."/>
            <person name="Baker D."/>
            <person name="Gharbi K."/>
            <person name="Hall N."/>
            <person name="Watson M."/>
            <person name="Adriaenssens E.M."/>
            <person name="Foster-Nyarko E."/>
            <person name="Jarju S."/>
            <person name="Secka A."/>
            <person name="Antonio M."/>
            <person name="Oren A."/>
            <person name="Chaudhuri R.R."/>
            <person name="La Ragione R."/>
            <person name="Hildebrand F."/>
            <person name="Pallen M.J."/>
        </authorList>
    </citation>
    <scope>NUCLEOTIDE SEQUENCE</scope>
    <source>
        <strain evidence="1">ChiHcec3-11533</strain>
    </source>
</reference>
<proteinExistence type="predicted"/>
<dbReference type="InterPro" id="IPR025373">
    <property type="entry name" value="DUF4363"/>
</dbReference>
<dbReference type="EMBL" id="DVMU01000118">
    <property type="protein sequence ID" value="HIU33958.1"/>
    <property type="molecule type" value="Genomic_DNA"/>
</dbReference>
<dbReference type="Proteomes" id="UP000824072">
    <property type="component" value="Unassembled WGS sequence"/>
</dbReference>
<dbReference type="AlphaFoldDB" id="A0A9D1LB10"/>
<evidence type="ECO:0000313" key="2">
    <source>
        <dbReference type="Proteomes" id="UP000824072"/>
    </source>
</evidence>
<reference evidence="1" key="1">
    <citation type="submission" date="2020-10" db="EMBL/GenBank/DDBJ databases">
        <authorList>
            <person name="Gilroy R."/>
        </authorList>
    </citation>
    <scope>NUCLEOTIDE SEQUENCE</scope>
    <source>
        <strain evidence="1">ChiHcec3-11533</strain>
    </source>
</reference>
<organism evidence="1 2">
    <name type="scientific">Candidatus Pullichristensenella excrementigallinarum</name>
    <dbReference type="NCBI Taxonomy" id="2840907"/>
    <lineage>
        <taxon>Bacteria</taxon>
        <taxon>Bacillati</taxon>
        <taxon>Bacillota</taxon>
        <taxon>Clostridia</taxon>
        <taxon>Candidatus Pullichristensenella</taxon>
    </lineage>
</organism>
<comment type="caution">
    <text evidence="1">The sequence shown here is derived from an EMBL/GenBank/DDBJ whole genome shotgun (WGS) entry which is preliminary data.</text>
</comment>